<dbReference type="PANTHER" id="PTHR34825">
    <property type="entry name" value="CONSERVED PROTEIN, WITH A WEAK D-GALACTARATE DEHYDRATASE/ALTRONATE HYDROLASE DOMAIN"/>
    <property type="match status" value="1"/>
</dbReference>
<dbReference type="EMBL" id="OU963869">
    <property type="protein sequence ID" value="CAH0394991.1"/>
    <property type="molecule type" value="Genomic_DNA"/>
</dbReference>
<sequence>MALVILWPEVKIQRDAAVEILVTTVRSHNNKIVNDADNATSVAAPRTRTHGFLDLNTEDVDDYSAPHLRPLKLGAPEPPAFTHPRSWAEMRDSALFVDKTAFIHDFYGGVKPRHWMIKGRRGTGRTMILDMLRRFVELDPNVKGTTMVAKRSHKNFHLFADPLPSTGLPPEIFKNKPFFRKHFGSYPVIYLDFKLAGRTYNEIALMRQLLIGPIRDAVHEHEYLLNSTEIDEEHKELLKKYLHPDPLAHEAVVRAYPPKTAILLLKKSIKDHTKLDPVCLVDNVDAPVQEVIFDPEQDSALALRKLDIVSGLIEAVSDKELNITVPEARRTMIVYSMLPYHESVIYTGQANSIPGFFEAEAKALADSCGYGHELMKIRDWYGGWGLKTHPQGDKYNPFSLVSFLTSQSKEYKPYWPEIGSLDTFRTVFAGNCYGEWFLECYRQCEFTSNQINFWAFMLPDMVVEIKKLQRIRSFSQCENSVAVYRFVDLLENLGYLKFAEYVVRRVEDGWPITNASFAFRVPNLEIKSYMSRLFYDAMVDEAPINGDPKFRMELMETIFNIDGSERAMRRFAHALAKLFVAFEGGLKPVNRLVAHSVRVHLLHPPAPEFEVRYVKTGRTADEFKRNRNNTDLAFVVRKMAAVLGFVVRIDSVKDVSNMTRSLSEDYLDVFRHGVLREETDRATVKVVANLSCDGHLCRLNYLFNSTRLQDQKYLQVEKHYR</sequence>
<name>A0A9P0F798_BEMTA</name>
<dbReference type="PANTHER" id="PTHR34825:SF1">
    <property type="entry name" value="AAA-ATPASE-LIKE DOMAIN-CONTAINING PROTEIN"/>
    <property type="match status" value="1"/>
</dbReference>
<dbReference type="AlphaFoldDB" id="A0A9P0F798"/>
<gene>
    <name evidence="1" type="ORF">BEMITA_LOCUS13230</name>
</gene>
<organism evidence="1 2">
    <name type="scientific">Bemisia tabaci</name>
    <name type="common">Sweetpotato whitefly</name>
    <name type="synonym">Aleurodes tabaci</name>
    <dbReference type="NCBI Taxonomy" id="7038"/>
    <lineage>
        <taxon>Eukaryota</taxon>
        <taxon>Metazoa</taxon>
        <taxon>Ecdysozoa</taxon>
        <taxon>Arthropoda</taxon>
        <taxon>Hexapoda</taxon>
        <taxon>Insecta</taxon>
        <taxon>Pterygota</taxon>
        <taxon>Neoptera</taxon>
        <taxon>Paraneoptera</taxon>
        <taxon>Hemiptera</taxon>
        <taxon>Sternorrhyncha</taxon>
        <taxon>Aleyrodoidea</taxon>
        <taxon>Aleyrodidae</taxon>
        <taxon>Aleyrodinae</taxon>
        <taxon>Bemisia</taxon>
    </lineage>
</organism>
<evidence type="ECO:0000313" key="2">
    <source>
        <dbReference type="Proteomes" id="UP001152759"/>
    </source>
</evidence>
<keyword evidence="2" id="KW-1185">Reference proteome</keyword>
<accession>A0A9P0F798</accession>
<evidence type="ECO:0000313" key="1">
    <source>
        <dbReference type="EMBL" id="CAH0394991.1"/>
    </source>
</evidence>
<protein>
    <submittedName>
        <fullName evidence="1">Uncharacterized protein</fullName>
    </submittedName>
</protein>
<reference evidence="1" key="1">
    <citation type="submission" date="2021-12" db="EMBL/GenBank/DDBJ databases">
        <authorList>
            <person name="King R."/>
        </authorList>
    </citation>
    <scope>NUCLEOTIDE SEQUENCE</scope>
</reference>
<dbReference type="Proteomes" id="UP001152759">
    <property type="component" value="Chromosome 8"/>
</dbReference>
<proteinExistence type="predicted"/>